<sequence length="335" mass="39126">MKSKRSSGKIRNSEPIDDILRHVGTKQYLFLETHICTIYRVTCAPGESFTESKALSLIEKYHRKRQAHCNAGLLEDRFSLERTKTTGKIPFRPWISYREIVHFYVSNTRPEFFVLCIDSQRRNVRKVEELMRRAMNDPDKKLRDVNALRQVAIKDSDRIRSLPNFDEENVRDTEIEDRSPSPPYHYRSPTPVRKLPSPVMVSPVKQIHVNAAAPTPSPLINYERYNVDDLENVTYIKLDPTKGPMIDKEGPIYMFFSRQMNNINEKSPYNSYVNHDAASWNNSKYILLSKNAKQNNRMLNLCLSKTEIIRQYPYTFKFVLHTSSPNICVQTPSYK</sequence>
<accession>A0AA85JIK0</accession>
<name>A0AA85JIK0_TRIRE</name>
<feature type="compositionally biased region" description="Basic and acidic residues" evidence="1">
    <location>
        <begin position="168"/>
        <end position="179"/>
    </location>
</feature>
<proteinExistence type="predicted"/>
<keyword evidence="3" id="KW-1185">Reference proteome</keyword>
<dbReference type="Pfam" id="PF25356">
    <property type="entry name" value="PH_trem"/>
    <property type="match status" value="1"/>
</dbReference>
<reference evidence="4" key="2">
    <citation type="submission" date="2023-11" db="UniProtKB">
        <authorList>
            <consortium name="WormBaseParasite"/>
        </authorList>
    </citation>
    <scope>IDENTIFICATION</scope>
</reference>
<evidence type="ECO:0000259" key="2">
    <source>
        <dbReference type="Pfam" id="PF25356"/>
    </source>
</evidence>
<reference evidence="3" key="1">
    <citation type="submission" date="2022-06" db="EMBL/GenBank/DDBJ databases">
        <authorList>
            <person name="Berger JAMES D."/>
            <person name="Berger JAMES D."/>
        </authorList>
    </citation>
    <scope>NUCLEOTIDE SEQUENCE [LARGE SCALE GENOMIC DNA]</scope>
</reference>
<dbReference type="AlphaFoldDB" id="A0AA85JIK0"/>
<dbReference type="Proteomes" id="UP000050795">
    <property type="component" value="Unassembled WGS sequence"/>
</dbReference>
<feature type="domain" description="Trematode PH-like" evidence="2">
    <location>
        <begin position="25"/>
        <end position="128"/>
    </location>
</feature>
<dbReference type="WBParaSite" id="TREG1_22790.1">
    <property type="protein sequence ID" value="TREG1_22790.1"/>
    <property type="gene ID" value="TREG1_22790"/>
</dbReference>
<dbReference type="InterPro" id="IPR057376">
    <property type="entry name" value="PH_trem"/>
</dbReference>
<organism evidence="3 4">
    <name type="scientific">Trichobilharzia regenti</name>
    <name type="common">Nasal bird schistosome</name>
    <dbReference type="NCBI Taxonomy" id="157069"/>
    <lineage>
        <taxon>Eukaryota</taxon>
        <taxon>Metazoa</taxon>
        <taxon>Spiralia</taxon>
        <taxon>Lophotrochozoa</taxon>
        <taxon>Platyhelminthes</taxon>
        <taxon>Trematoda</taxon>
        <taxon>Digenea</taxon>
        <taxon>Strigeidida</taxon>
        <taxon>Schistosomatoidea</taxon>
        <taxon>Schistosomatidae</taxon>
        <taxon>Trichobilharzia</taxon>
    </lineage>
</organism>
<feature type="region of interest" description="Disordered" evidence="1">
    <location>
        <begin position="164"/>
        <end position="192"/>
    </location>
</feature>
<protein>
    <recommendedName>
        <fullName evidence="2">Trematode PH-like domain-containing protein</fullName>
    </recommendedName>
</protein>
<evidence type="ECO:0000313" key="3">
    <source>
        <dbReference type="Proteomes" id="UP000050795"/>
    </source>
</evidence>
<evidence type="ECO:0000313" key="4">
    <source>
        <dbReference type="WBParaSite" id="TREG1_22790.1"/>
    </source>
</evidence>
<evidence type="ECO:0000256" key="1">
    <source>
        <dbReference type="SAM" id="MobiDB-lite"/>
    </source>
</evidence>